<dbReference type="InterPro" id="IPR003439">
    <property type="entry name" value="ABC_transporter-like_ATP-bd"/>
</dbReference>
<dbReference type="InterPro" id="IPR003593">
    <property type="entry name" value="AAA+_ATPase"/>
</dbReference>
<keyword evidence="1" id="KW-0547">Nucleotide-binding</keyword>
<evidence type="ECO:0000259" key="3">
    <source>
        <dbReference type="PROSITE" id="PS50893"/>
    </source>
</evidence>
<gene>
    <name evidence="4" type="ORF">F5897_000410</name>
</gene>
<dbReference type="Proteomes" id="UP000571183">
    <property type="component" value="Unassembled WGS sequence"/>
</dbReference>
<dbReference type="PANTHER" id="PTHR24220:SF659">
    <property type="entry name" value="TRANSPORTER, PUTATIVE-RELATED"/>
    <property type="match status" value="1"/>
</dbReference>
<dbReference type="InterPro" id="IPR015854">
    <property type="entry name" value="ABC_transpr_LolD-like"/>
</dbReference>
<dbReference type="EMBL" id="JACIFD010000003">
    <property type="protein sequence ID" value="MBB4071122.1"/>
    <property type="molecule type" value="Genomic_DNA"/>
</dbReference>
<organism evidence="4 5">
    <name type="scientific">Canibacter oris</name>
    <dbReference type="NCBI Taxonomy" id="1365628"/>
    <lineage>
        <taxon>Bacteria</taxon>
        <taxon>Bacillati</taxon>
        <taxon>Actinomycetota</taxon>
        <taxon>Actinomycetes</taxon>
        <taxon>Micrococcales</taxon>
        <taxon>Microbacteriaceae</taxon>
        <taxon>Canibacter</taxon>
    </lineage>
</organism>
<dbReference type="GO" id="GO:0016887">
    <property type="term" value="F:ATP hydrolysis activity"/>
    <property type="evidence" value="ECO:0007669"/>
    <property type="project" value="InterPro"/>
</dbReference>
<keyword evidence="5" id="KW-1185">Reference proteome</keyword>
<dbReference type="PROSITE" id="PS00211">
    <property type="entry name" value="ABC_TRANSPORTER_1"/>
    <property type="match status" value="1"/>
</dbReference>
<keyword evidence="2 4" id="KW-0067">ATP-binding</keyword>
<evidence type="ECO:0000256" key="1">
    <source>
        <dbReference type="ARBA" id="ARBA00022741"/>
    </source>
</evidence>
<feature type="domain" description="ABC transporter" evidence="3">
    <location>
        <begin position="6"/>
        <end position="209"/>
    </location>
</feature>
<dbReference type="GO" id="GO:0005524">
    <property type="term" value="F:ATP binding"/>
    <property type="evidence" value="ECO:0007669"/>
    <property type="project" value="UniProtKB-KW"/>
</dbReference>
<proteinExistence type="predicted"/>
<evidence type="ECO:0000313" key="4">
    <source>
        <dbReference type="EMBL" id="MBB4071122.1"/>
    </source>
</evidence>
<dbReference type="GO" id="GO:0005886">
    <property type="term" value="C:plasma membrane"/>
    <property type="evidence" value="ECO:0007669"/>
    <property type="project" value="TreeGrafter"/>
</dbReference>
<dbReference type="SMART" id="SM00382">
    <property type="entry name" value="AAA"/>
    <property type="match status" value="1"/>
</dbReference>
<dbReference type="PANTHER" id="PTHR24220">
    <property type="entry name" value="IMPORT ATP-BINDING PROTEIN"/>
    <property type="match status" value="1"/>
</dbReference>
<evidence type="ECO:0000313" key="5">
    <source>
        <dbReference type="Proteomes" id="UP000571183"/>
    </source>
</evidence>
<name>A0A840DI20_9MICO</name>
<dbReference type="SUPFAM" id="SSF52540">
    <property type="entry name" value="P-loop containing nucleoside triphosphate hydrolases"/>
    <property type="match status" value="1"/>
</dbReference>
<dbReference type="AlphaFoldDB" id="A0A840DI20"/>
<accession>A0A840DI20</accession>
<evidence type="ECO:0000256" key="2">
    <source>
        <dbReference type="ARBA" id="ARBA00022840"/>
    </source>
</evidence>
<dbReference type="Pfam" id="PF00005">
    <property type="entry name" value="ABC_tran"/>
    <property type="match status" value="1"/>
</dbReference>
<protein>
    <submittedName>
        <fullName evidence="4">Putative ABC transport system ATP-binding protein</fullName>
    </submittedName>
</protein>
<dbReference type="Gene3D" id="3.40.50.300">
    <property type="entry name" value="P-loop containing nucleotide triphosphate hydrolases"/>
    <property type="match status" value="1"/>
</dbReference>
<dbReference type="InterPro" id="IPR017871">
    <property type="entry name" value="ABC_transporter-like_CS"/>
</dbReference>
<dbReference type="PROSITE" id="PS50893">
    <property type="entry name" value="ABC_TRANSPORTER_2"/>
    <property type="match status" value="1"/>
</dbReference>
<sequence length="209" mass="22429">MSEALLQLRDVCIKYKQQDHEQEIVSDLNLDVAPGEVVVLSGRSGSGKSSLLNILYGFQKPTSGTVSWYGDDVAGLSESKRQTMRREKFGVCSQEVQVLDSLTALQNVKLGGADETAAKEYLGALGLGGREKSLVKVMSGGERQRVQVARALAKQAEILILDEPTSALDIVAAQAVAGLLEEAKARGVAIVLGTHDEVLLRIADRVVRL</sequence>
<comment type="caution">
    <text evidence="4">The sequence shown here is derived from an EMBL/GenBank/DDBJ whole genome shotgun (WGS) entry which is preliminary data.</text>
</comment>
<dbReference type="RefSeq" id="WP_183304298.1">
    <property type="nucleotide sequence ID" value="NZ_JACIFD010000003.1"/>
</dbReference>
<reference evidence="4" key="1">
    <citation type="submission" date="2020-08" db="EMBL/GenBank/DDBJ databases">
        <title>Sequencing the genomes of 1000 actinobacteria strains.</title>
        <authorList>
            <person name="Klenk H.-P."/>
        </authorList>
    </citation>
    <scope>NUCLEOTIDE SEQUENCE [LARGE SCALE GENOMIC DNA]</scope>
    <source>
        <strain evidence="4">DSM 27064</strain>
    </source>
</reference>
<dbReference type="InterPro" id="IPR027417">
    <property type="entry name" value="P-loop_NTPase"/>
</dbReference>
<dbReference type="GO" id="GO:0022857">
    <property type="term" value="F:transmembrane transporter activity"/>
    <property type="evidence" value="ECO:0007669"/>
    <property type="project" value="TreeGrafter"/>
</dbReference>